<dbReference type="EMBL" id="MN080079">
    <property type="protein sequence ID" value="QEA08155.1"/>
    <property type="molecule type" value="Genomic_DNA"/>
</dbReference>
<feature type="domain" description="Transporter-associated" evidence="1">
    <location>
        <begin position="1"/>
        <end position="69"/>
    </location>
</feature>
<sequence>MDGKLLISDVNERFGLDIDDSELDTIGGWILMQKPEVESGTSVEVQNYQFKVKEMEGHQVKRVEAIKKEKNEPDP</sequence>
<dbReference type="SMART" id="SM01091">
    <property type="entry name" value="CorC_HlyC"/>
    <property type="match status" value="1"/>
</dbReference>
<dbReference type="GO" id="GO:0050660">
    <property type="term" value="F:flavin adenine dinucleotide binding"/>
    <property type="evidence" value="ECO:0007669"/>
    <property type="project" value="InterPro"/>
</dbReference>
<gene>
    <name evidence="2" type="ORF">KBTEX_04534</name>
</gene>
<dbReference type="InterPro" id="IPR036318">
    <property type="entry name" value="FAD-bd_PCMH-like_sf"/>
</dbReference>
<dbReference type="InterPro" id="IPR016169">
    <property type="entry name" value="FAD-bd_PCMH_sub2"/>
</dbReference>
<dbReference type="AlphaFoldDB" id="A0A5B8RLG6"/>
<reference evidence="2" key="1">
    <citation type="submission" date="2019-06" db="EMBL/GenBank/DDBJ databases">
        <authorList>
            <person name="Murdoch R.W."/>
            <person name="Fathepure B."/>
        </authorList>
    </citation>
    <scope>NUCLEOTIDE SEQUENCE</scope>
</reference>
<name>A0A5B8RLG6_9ZZZZ</name>
<proteinExistence type="predicted"/>
<dbReference type="PANTHER" id="PTHR43099:SF2">
    <property type="entry name" value="UPF0053 PROTEIN YRKA"/>
    <property type="match status" value="1"/>
</dbReference>
<evidence type="ECO:0000259" key="1">
    <source>
        <dbReference type="SMART" id="SM01091"/>
    </source>
</evidence>
<dbReference type="InterPro" id="IPR051676">
    <property type="entry name" value="UPF0053_domain"/>
</dbReference>
<dbReference type="Gene3D" id="3.30.465.10">
    <property type="match status" value="1"/>
</dbReference>
<dbReference type="SUPFAM" id="SSF56176">
    <property type="entry name" value="FAD-binding/transporter-associated domain-like"/>
    <property type="match status" value="1"/>
</dbReference>
<evidence type="ECO:0000313" key="2">
    <source>
        <dbReference type="EMBL" id="QEA08155.1"/>
    </source>
</evidence>
<dbReference type="InterPro" id="IPR005170">
    <property type="entry name" value="Transptr-assoc_dom"/>
</dbReference>
<accession>A0A5B8RLG6</accession>
<dbReference type="Pfam" id="PF03471">
    <property type="entry name" value="CorC_HlyC"/>
    <property type="match status" value="1"/>
</dbReference>
<organism evidence="2">
    <name type="scientific">uncultured organism</name>
    <dbReference type="NCBI Taxonomy" id="155900"/>
    <lineage>
        <taxon>unclassified sequences</taxon>
        <taxon>environmental samples</taxon>
    </lineage>
</organism>
<dbReference type="PANTHER" id="PTHR43099">
    <property type="entry name" value="UPF0053 PROTEIN YRKA"/>
    <property type="match status" value="1"/>
</dbReference>
<protein>
    <recommendedName>
        <fullName evidence="1">Transporter-associated domain-containing protein</fullName>
    </recommendedName>
</protein>